<dbReference type="AlphaFoldDB" id="A0A0G4F7M3"/>
<dbReference type="PANTHER" id="PTHR45614">
    <property type="entry name" value="MYB PROTEIN-RELATED"/>
    <property type="match status" value="1"/>
</dbReference>
<feature type="region of interest" description="Disordered" evidence="1">
    <location>
        <begin position="320"/>
        <end position="412"/>
    </location>
</feature>
<dbReference type="Pfam" id="PF13921">
    <property type="entry name" value="Myb_DNA-bind_6"/>
    <property type="match status" value="1"/>
</dbReference>
<feature type="region of interest" description="Disordered" evidence="1">
    <location>
        <begin position="1"/>
        <end position="43"/>
    </location>
</feature>
<proteinExistence type="predicted"/>
<evidence type="ECO:0000259" key="3">
    <source>
        <dbReference type="PROSITE" id="PS51293"/>
    </source>
</evidence>
<dbReference type="PANTHER" id="PTHR45614:SF25">
    <property type="entry name" value="MYB PROTEIN"/>
    <property type="match status" value="1"/>
</dbReference>
<dbReference type="PROSITE" id="PS50090">
    <property type="entry name" value="MYB_LIKE"/>
    <property type="match status" value="2"/>
</dbReference>
<dbReference type="STRING" id="1169540.A0A0G4F7M3"/>
<dbReference type="InterPro" id="IPR001005">
    <property type="entry name" value="SANT/Myb"/>
</dbReference>
<evidence type="ECO:0000259" key="4">
    <source>
        <dbReference type="PROSITE" id="PS51294"/>
    </source>
</evidence>
<dbReference type="InParanoid" id="A0A0G4F7M3"/>
<evidence type="ECO:0000313" key="6">
    <source>
        <dbReference type="Proteomes" id="UP000041254"/>
    </source>
</evidence>
<evidence type="ECO:0000259" key="2">
    <source>
        <dbReference type="PROSITE" id="PS50090"/>
    </source>
</evidence>
<dbReference type="InterPro" id="IPR050560">
    <property type="entry name" value="MYB_TF"/>
</dbReference>
<dbReference type="SUPFAM" id="SSF46689">
    <property type="entry name" value="Homeodomain-like"/>
    <property type="match status" value="1"/>
</dbReference>
<organism evidence="5 6">
    <name type="scientific">Vitrella brassicaformis (strain CCMP3155)</name>
    <dbReference type="NCBI Taxonomy" id="1169540"/>
    <lineage>
        <taxon>Eukaryota</taxon>
        <taxon>Sar</taxon>
        <taxon>Alveolata</taxon>
        <taxon>Colpodellida</taxon>
        <taxon>Vitrellaceae</taxon>
        <taxon>Vitrella</taxon>
    </lineage>
</organism>
<evidence type="ECO:0000256" key="1">
    <source>
        <dbReference type="SAM" id="MobiDB-lite"/>
    </source>
</evidence>
<dbReference type="GO" id="GO:0000978">
    <property type="term" value="F:RNA polymerase II cis-regulatory region sequence-specific DNA binding"/>
    <property type="evidence" value="ECO:0007669"/>
    <property type="project" value="TreeGrafter"/>
</dbReference>
<accession>A0A0G4F7M3</accession>
<evidence type="ECO:0000313" key="5">
    <source>
        <dbReference type="EMBL" id="CEM08006.1"/>
    </source>
</evidence>
<sequence>MESQLGASCIAPLPQRASSKRDASASSRETQPEKHPKANARTALYRGVALPVERLADDDARVVHERELDITQTQTDDWLRTGNSSGGPPSSVWTDEEDEELFRLVTAYGPSRWSSVCRLLNQKVHGDREVRTARQCRERWSNHLDPTKRKGGWSADEDDLILEKQAQLGNRWSEIAKLLTGRTEHQVKNRFNSLMRRARRSILGSTPLTDRSFSMLAPTATSPAHRDEVARGPSTSATSLDPVTYRPPATSPPCVHVMMSRPPYPHPFPHGHMVYYPPSQRQQIATYGHHPRIDTSGRNAYPPHLDGVHRPQSPVFPALHKDVLGKGDGRPGERGGKVIAVEESGDDRSVTLASGGGSKMGDRGSSEEGATADSSDDSRPLERLSKRSRSTATSAAASAQTAAAATVDGGESKRPRYTVEIGSADEALGLVYLMSIMRYDAARKAMRDKKGSSAEASCDS</sequence>
<dbReference type="EMBL" id="CDMY01000382">
    <property type="protein sequence ID" value="CEM08006.1"/>
    <property type="molecule type" value="Genomic_DNA"/>
</dbReference>
<feature type="compositionally biased region" description="Basic and acidic residues" evidence="1">
    <location>
        <begin position="376"/>
        <end position="385"/>
    </location>
</feature>
<protein>
    <submittedName>
        <fullName evidence="5">Uncharacterized protein</fullName>
    </submittedName>
</protein>
<dbReference type="InterPro" id="IPR009057">
    <property type="entry name" value="Homeodomain-like_sf"/>
</dbReference>
<feature type="domain" description="Myb-like" evidence="2">
    <location>
        <begin position="145"/>
        <end position="195"/>
    </location>
</feature>
<feature type="domain" description="Myb-like" evidence="2">
    <location>
        <begin position="93"/>
        <end position="144"/>
    </location>
</feature>
<dbReference type="InterPro" id="IPR017930">
    <property type="entry name" value="Myb_dom"/>
</dbReference>
<keyword evidence="6" id="KW-1185">Reference proteome</keyword>
<dbReference type="SMART" id="SM00717">
    <property type="entry name" value="SANT"/>
    <property type="match status" value="2"/>
</dbReference>
<dbReference type="OrthoDB" id="306004at2759"/>
<name>A0A0G4F7M3_VITBC</name>
<gene>
    <name evidence="5" type="ORF">Vbra_8868</name>
</gene>
<dbReference type="PROSITE" id="PS51294">
    <property type="entry name" value="HTH_MYB"/>
    <property type="match status" value="2"/>
</dbReference>
<dbReference type="CDD" id="cd00167">
    <property type="entry name" value="SANT"/>
    <property type="match status" value="2"/>
</dbReference>
<dbReference type="VEuPathDB" id="CryptoDB:Vbra_8868"/>
<reference evidence="5 6" key="1">
    <citation type="submission" date="2014-11" db="EMBL/GenBank/DDBJ databases">
        <authorList>
            <person name="Zhu J."/>
            <person name="Qi W."/>
            <person name="Song R."/>
        </authorList>
    </citation>
    <scope>NUCLEOTIDE SEQUENCE [LARGE SCALE GENOMIC DNA]</scope>
</reference>
<dbReference type="Gene3D" id="1.10.10.60">
    <property type="entry name" value="Homeodomain-like"/>
    <property type="match status" value="2"/>
</dbReference>
<feature type="compositionally biased region" description="Low complexity" evidence="1">
    <location>
        <begin position="390"/>
        <end position="406"/>
    </location>
</feature>
<dbReference type="PROSITE" id="PS51293">
    <property type="entry name" value="SANT"/>
    <property type="match status" value="1"/>
</dbReference>
<feature type="domain" description="HTH myb-type" evidence="4">
    <location>
        <begin position="93"/>
        <end position="144"/>
    </location>
</feature>
<feature type="compositionally biased region" description="Basic and acidic residues" evidence="1">
    <location>
        <begin position="320"/>
        <end position="336"/>
    </location>
</feature>
<dbReference type="GO" id="GO:0005634">
    <property type="term" value="C:nucleus"/>
    <property type="evidence" value="ECO:0007669"/>
    <property type="project" value="TreeGrafter"/>
</dbReference>
<dbReference type="InterPro" id="IPR017884">
    <property type="entry name" value="SANT_dom"/>
</dbReference>
<feature type="region of interest" description="Disordered" evidence="1">
    <location>
        <begin position="220"/>
        <end position="247"/>
    </location>
</feature>
<dbReference type="GO" id="GO:0000981">
    <property type="term" value="F:DNA-binding transcription factor activity, RNA polymerase II-specific"/>
    <property type="evidence" value="ECO:0007669"/>
    <property type="project" value="TreeGrafter"/>
</dbReference>
<dbReference type="Proteomes" id="UP000041254">
    <property type="component" value="Unassembled WGS sequence"/>
</dbReference>
<feature type="domain" description="HTH myb-type" evidence="4">
    <location>
        <begin position="145"/>
        <end position="199"/>
    </location>
</feature>
<feature type="domain" description="SANT" evidence="3">
    <location>
        <begin position="148"/>
        <end position="199"/>
    </location>
</feature>